<dbReference type="InterPro" id="IPR013355">
    <property type="entry name" value="Pilus_4_PilQ"/>
</dbReference>
<comment type="caution">
    <text evidence="11">The sequence shown here is derived from an EMBL/GenBank/DDBJ whole genome shotgun (WGS) entry which is preliminary data.</text>
</comment>
<evidence type="ECO:0000256" key="5">
    <source>
        <dbReference type="ARBA" id="ARBA00022927"/>
    </source>
</evidence>
<comment type="similarity">
    <text evidence="2">Belongs to the bacterial secretin family. PilQ subfamily.</text>
</comment>
<dbReference type="Gene3D" id="2.60.40.3470">
    <property type="match status" value="1"/>
</dbReference>
<evidence type="ECO:0000256" key="2">
    <source>
        <dbReference type="ARBA" id="ARBA00006304"/>
    </source>
</evidence>
<feature type="region of interest" description="Disordered" evidence="9">
    <location>
        <begin position="144"/>
        <end position="183"/>
    </location>
</feature>
<dbReference type="PANTHER" id="PTHR30604">
    <property type="entry name" value="PROTEIN TRANSPORT PROTEIN HOFQ"/>
    <property type="match status" value="1"/>
</dbReference>
<evidence type="ECO:0000313" key="12">
    <source>
        <dbReference type="Proteomes" id="UP000295247"/>
    </source>
</evidence>
<evidence type="ECO:0000256" key="8">
    <source>
        <dbReference type="RuleBase" id="RU004004"/>
    </source>
</evidence>
<comment type="subcellular location">
    <subcellularLocation>
        <location evidence="1 8">Cell outer membrane</location>
    </subcellularLocation>
</comment>
<feature type="domain" description="Secretin/TonB short N-terminal" evidence="10">
    <location>
        <begin position="322"/>
        <end position="370"/>
    </location>
</feature>
<dbReference type="InterPro" id="IPR021731">
    <property type="entry name" value="AMIN_dom"/>
</dbReference>
<keyword evidence="3 8" id="KW-0813">Transport</keyword>
<dbReference type="Pfam" id="PF11741">
    <property type="entry name" value="AMIN"/>
    <property type="match status" value="2"/>
</dbReference>
<evidence type="ECO:0000256" key="6">
    <source>
        <dbReference type="ARBA" id="ARBA00023136"/>
    </source>
</evidence>
<evidence type="ECO:0000256" key="3">
    <source>
        <dbReference type="ARBA" id="ARBA00022448"/>
    </source>
</evidence>
<evidence type="ECO:0000256" key="9">
    <source>
        <dbReference type="SAM" id="MobiDB-lite"/>
    </source>
</evidence>
<dbReference type="Pfam" id="PF00263">
    <property type="entry name" value="Secretin"/>
    <property type="match status" value="1"/>
</dbReference>
<keyword evidence="6" id="KW-0472">Membrane</keyword>
<dbReference type="InterPro" id="IPR051808">
    <property type="entry name" value="Type_IV_pilus_biogenesis"/>
</dbReference>
<dbReference type="SMART" id="SM00965">
    <property type="entry name" value="STN"/>
    <property type="match status" value="1"/>
</dbReference>
<dbReference type="InterPro" id="IPR005644">
    <property type="entry name" value="NolW-like"/>
</dbReference>
<keyword evidence="5" id="KW-0653">Protein transport</keyword>
<dbReference type="EMBL" id="SMDC01000001">
    <property type="protein sequence ID" value="TCW39917.1"/>
    <property type="molecule type" value="Genomic_DNA"/>
</dbReference>
<dbReference type="Pfam" id="PF07660">
    <property type="entry name" value="STN"/>
    <property type="match status" value="1"/>
</dbReference>
<dbReference type="InterPro" id="IPR001775">
    <property type="entry name" value="GspD/PilQ"/>
</dbReference>
<dbReference type="Gene3D" id="3.30.1370.120">
    <property type="match status" value="1"/>
</dbReference>
<dbReference type="RefSeq" id="WP_123139050.1">
    <property type="nucleotide sequence ID" value="NZ_NRRH01000001.1"/>
</dbReference>
<dbReference type="NCBIfam" id="TIGR02515">
    <property type="entry name" value="IV_pilus_PilQ"/>
    <property type="match status" value="1"/>
</dbReference>
<dbReference type="GO" id="GO:0009279">
    <property type="term" value="C:cell outer membrane"/>
    <property type="evidence" value="ECO:0007669"/>
    <property type="project" value="UniProtKB-SubCell"/>
</dbReference>
<evidence type="ECO:0000256" key="7">
    <source>
        <dbReference type="ARBA" id="ARBA00023237"/>
    </source>
</evidence>
<evidence type="ECO:0000256" key="1">
    <source>
        <dbReference type="ARBA" id="ARBA00004442"/>
    </source>
</evidence>
<dbReference type="Gene3D" id="2.60.40.3500">
    <property type="match status" value="1"/>
</dbReference>
<organism evidence="11 12">
    <name type="scientific">Marichromatium gracile</name>
    <name type="common">Chromatium gracile</name>
    <dbReference type="NCBI Taxonomy" id="1048"/>
    <lineage>
        <taxon>Bacteria</taxon>
        <taxon>Pseudomonadati</taxon>
        <taxon>Pseudomonadota</taxon>
        <taxon>Gammaproteobacteria</taxon>
        <taxon>Chromatiales</taxon>
        <taxon>Chromatiaceae</taxon>
        <taxon>Marichromatium</taxon>
    </lineage>
</organism>
<evidence type="ECO:0000256" key="4">
    <source>
        <dbReference type="ARBA" id="ARBA00022729"/>
    </source>
</evidence>
<dbReference type="PROSITE" id="PS00875">
    <property type="entry name" value="T2SP_D"/>
    <property type="match status" value="1"/>
</dbReference>
<evidence type="ECO:0000313" key="11">
    <source>
        <dbReference type="EMBL" id="TCW39917.1"/>
    </source>
</evidence>
<dbReference type="AlphaFoldDB" id="A0A4R4AKH0"/>
<name>A0A4R4AKH0_MARGR</name>
<feature type="compositionally biased region" description="Polar residues" evidence="9">
    <location>
        <begin position="153"/>
        <end position="175"/>
    </location>
</feature>
<dbReference type="InterPro" id="IPR004845">
    <property type="entry name" value="T2SS_GspD_CS"/>
</dbReference>
<keyword evidence="7" id="KW-0998">Cell outer membrane</keyword>
<dbReference type="InterPro" id="IPR038591">
    <property type="entry name" value="NolW-like_sf"/>
</dbReference>
<dbReference type="InterPro" id="IPR011662">
    <property type="entry name" value="Secretin/TonB_short_N"/>
</dbReference>
<gene>
    <name evidence="11" type="ORF">EDC29_101333</name>
</gene>
<proteinExistence type="inferred from homology"/>
<dbReference type="PRINTS" id="PR00811">
    <property type="entry name" value="BCTERIALGSPD"/>
</dbReference>
<keyword evidence="4" id="KW-0732">Signal</keyword>
<dbReference type="Pfam" id="PF03958">
    <property type="entry name" value="Secretin_N"/>
    <property type="match status" value="1"/>
</dbReference>
<reference evidence="11 12" key="1">
    <citation type="submission" date="2019-03" db="EMBL/GenBank/DDBJ databases">
        <title>Genomic Encyclopedia of Type Strains, Phase IV (KMG-IV): sequencing the most valuable type-strain genomes for metagenomic binning, comparative biology and taxonomic classification.</title>
        <authorList>
            <person name="Goeker M."/>
        </authorList>
    </citation>
    <scope>NUCLEOTIDE SEQUENCE [LARGE SCALE GENOMIC DNA]</scope>
    <source>
        <strain evidence="11 12">DSM 203</strain>
    </source>
</reference>
<dbReference type="Gene3D" id="3.30.1370.130">
    <property type="match status" value="1"/>
</dbReference>
<evidence type="ECO:0000259" key="10">
    <source>
        <dbReference type="SMART" id="SM00965"/>
    </source>
</evidence>
<dbReference type="Proteomes" id="UP000295247">
    <property type="component" value="Unassembled WGS sequence"/>
</dbReference>
<dbReference type="PANTHER" id="PTHR30604:SF1">
    <property type="entry name" value="DNA UTILIZATION PROTEIN HOFQ"/>
    <property type="match status" value="1"/>
</dbReference>
<dbReference type="InterPro" id="IPR004846">
    <property type="entry name" value="T2SS/T3SS_dom"/>
</dbReference>
<accession>A0A4R4AKH0</accession>
<protein>
    <submittedName>
        <fullName evidence="11">Type IV pilus assembly protein PilQ</fullName>
    </submittedName>
</protein>
<dbReference type="GO" id="GO:0009306">
    <property type="term" value="P:protein secretion"/>
    <property type="evidence" value="ECO:0007669"/>
    <property type="project" value="InterPro"/>
</dbReference>
<sequence>MNAPSQSDARLGRALARGVRRPVVSLCLLLLLLAGWSTATMAVELRDVQFAAQPGNRVEIQLELSAPVSPPETFATDAPARIALDFPGVSNGLDERSLPIGIGSVHSLVAVEASNRTRVVINLSDPVPYRVSSEGNRVRLIIETQADAAGSPPSRQTTAALSRPTATRAPSTPASGGSVRDIDFRRGAEGEGRVLIRLPNPETRVTVREQGRRVMVELHDTSLPRRLFRRLDVVDFATPVVAVESRPRGRNVEVAVETGSDYDYMAYQTDDLFTLDFRPLTAAEKEEQLRSKVVYEGERLSLNFQDIEVRAVLQVLADFTDLNLVASDTVTGNITLRLKNVPWDQALDIILKTKGLSMRRTGNVIMVAPTEEIASQEELEMRSMQKIEELAPLRSEFIQVNYAKAADLARLLKSEENQLLTKDRGNVTVDERTNTLLVQDTAARLEDIRGIVTRLDVPVRQVMIESRVVIAESNFARDLGVRFGLSTSFGAAGGNEVMIAGAQPGTLEIGGFDKGPFGLNVDTGSPYNSGIIDEDDNQTLMVDLAAPNPSGAVNFLIGKVGSYLLQLELSAMQQEGRGEIISSPRVITSDQHQATIKVGQQIPYQTVSQNGTQTQFKDAVLQLDVTPHITPDDRVIMDLLVNKDAPNYTNETDSGIAIDTRSVETSVLVDNGETVVLGGVYERTRGFKKEQVPWLGDIPVVGRLFKQELREDNNSELLIFVTPKILRGDLARR</sequence>